<dbReference type="GO" id="GO:0008830">
    <property type="term" value="F:dTDP-4-dehydrorhamnose 3,5-epimerase activity"/>
    <property type="evidence" value="ECO:0007669"/>
    <property type="project" value="UniProtKB-EC"/>
</dbReference>
<organism evidence="3 4">
    <name type="scientific">Gloeomargarita lithophora Alchichica-D10</name>
    <dbReference type="NCBI Taxonomy" id="1188229"/>
    <lineage>
        <taxon>Bacteria</taxon>
        <taxon>Bacillati</taxon>
        <taxon>Cyanobacteriota</taxon>
        <taxon>Cyanophyceae</taxon>
        <taxon>Gloeomargaritales</taxon>
        <taxon>Gloeomargaritaceae</taxon>
        <taxon>Gloeomargarita</taxon>
    </lineage>
</organism>
<name>A0A1J0AB81_9CYAN</name>
<dbReference type="Pfam" id="PF00908">
    <property type="entry name" value="dTDP_sugar_isom"/>
    <property type="match status" value="1"/>
</dbReference>
<evidence type="ECO:0000313" key="3">
    <source>
        <dbReference type="EMBL" id="APB33173.1"/>
    </source>
</evidence>
<dbReference type="InterPro" id="IPR000888">
    <property type="entry name" value="RmlC-like"/>
</dbReference>
<dbReference type="EC" id="5.1.3.13" evidence="3"/>
<evidence type="ECO:0000256" key="1">
    <source>
        <dbReference type="PIRSR" id="PIRSR600888-1"/>
    </source>
</evidence>
<dbReference type="GO" id="GO:0005829">
    <property type="term" value="C:cytosol"/>
    <property type="evidence" value="ECO:0007669"/>
    <property type="project" value="TreeGrafter"/>
</dbReference>
<dbReference type="AlphaFoldDB" id="A0A1J0AB81"/>
<dbReference type="PANTHER" id="PTHR21047:SF2">
    <property type="entry name" value="THYMIDINE DIPHOSPHO-4-KETO-RHAMNOSE 3,5-EPIMERASE"/>
    <property type="match status" value="1"/>
</dbReference>
<evidence type="ECO:0000313" key="4">
    <source>
        <dbReference type="Proteomes" id="UP000180235"/>
    </source>
</evidence>
<feature type="active site" description="Proton donor" evidence="1">
    <location>
        <position position="137"/>
    </location>
</feature>
<keyword evidence="4" id="KW-1185">Reference proteome</keyword>
<dbReference type="Proteomes" id="UP000180235">
    <property type="component" value="Chromosome"/>
</dbReference>
<dbReference type="GO" id="GO:0019305">
    <property type="term" value="P:dTDP-rhamnose biosynthetic process"/>
    <property type="evidence" value="ECO:0007669"/>
    <property type="project" value="TreeGrafter"/>
</dbReference>
<protein>
    <submittedName>
        <fullName evidence="3">dTDP-6-deoxy-L-mannose-dehydrogenase</fullName>
        <ecNumber evidence="3">5.1.3.13</ecNumber>
    </submittedName>
</protein>
<dbReference type="RefSeq" id="WP_071453799.1">
    <property type="nucleotide sequence ID" value="NZ_CP017675.1"/>
</dbReference>
<gene>
    <name evidence="3" type="primary">rfbC</name>
    <name evidence="3" type="ORF">GlitD10_0857</name>
</gene>
<dbReference type="KEGG" id="glt:GlitD10_0857"/>
<feature type="active site" description="Proton acceptor" evidence="1">
    <location>
        <position position="67"/>
    </location>
</feature>
<dbReference type="Gene3D" id="2.60.120.10">
    <property type="entry name" value="Jelly Rolls"/>
    <property type="match status" value="1"/>
</dbReference>
<dbReference type="OrthoDB" id="9800680at2"/>
<dbReference type="InterPro" id="IPR011051">
    <property type="entry name" value="RmlC_Cupin_sf"/>
</dbReference>
<dbReference type="SUPFAM" id="SSF51182">
    <property type="entry name" value="RmlC-like cupins"/>
    <property type="match status" value="1"/>
</dbReference>
<feature type="site" description="Participates in a stacking interaction with the thymidine ring of dTDP-4-oxo-6-deoxyglucose" evidence="2">
    <location>
        <position position="143"/>
    </location>
</feature>
<keyword evidence="3" id="KW-0413">Isomerase</keyword>
<evidence type="ECO:0000256" key="2">
    <source>
        <dbReference type="PIRSR" id="PIRSR600888-3"/>
    </source>
</evidence>
<proteinExistence type="predicted"/>
<sequence length="188" mass="21362">MTPKKLQIYSTPISEVVLIATQSHEDERGVFYRGFCDHELDEILMGRTIRQINLSITHQVGTIRGLHFQHPPYAEMKMIRCIQGCVWDVVVDLRKESATFLQWYGVELSGDNKLMIVIPEGCAHGFQSLIGKSELLYLHTKPYVPTAEGGIKYDDPSLKIPWPLAIAEISERDCSFPLLNENYQGIVL</sequence>
<reference evidence="3 4" key="1">
    <citation type="submission" date="2016-10" db="EMBL/GenBank/DDBJ databases">
        <title>Description of Gloeomargarita lithophora gen. nov., sp. nov., a thylakoid-bearing basal-branching cyanobacterium with intracellular carbonates, and proposal for Gloeomargaritales ord. nov.</title>
        <authorList>
            <person name="Moreira D."/>
            <person name="Tavera R."/>
            <person name="Benzerara K."/>
            <person name="Skouri-Panet F."/>
            <person name="Couradeau E."/>
            <person name="Gerard E."/>
            <person name="Loussert C."/>
            <person name="Novelo E."/>
            <person name="Zivanovic Y."/>
            <person name="Lopez-Garcia P."/>
        </authorList>
    </citation>
    <scope>NUCLEOTIDE SEQUENCE [LARGE SCALE GENOMIC DNA]</scope>
    <source>
        <strain evidence="3 4">D10</strain>
    </source>
</reference>
<dbReference type="InterPro" id="IPR014710">
    <property type="entry name" value="RmlC-like_jellyroll"/>
</dbReference>
<dbReference type="STRING" id="1188229.GlitD10_0857"/>
<dbReference type="EMBL" id="CP017675">
    <property type="protein sequence ID" value="APB33173.1"/>
    <property type="molecule type" value="Genomic_DNA"/>
</dbReference>
<dbReference type="GO" id="GO:0000271">
    <property type="term" value="P:polysaccharide biosynthetic process"/>
    <property type="evidence" value="ECO:0007669"/>
    <property type="project" value="TreeGrafter"/>
</dbReference>
<dbReference type="PANTHER" id="PTHR21047">
    <property type="entry name" value="DTDP-6-DEOXY-D-GLUCOSE-3,5 EPIMERASE"/>
    <property type="match status" value="1"/>
</dbReference>
<accession>A0A1J0AB81</accession>
<dbReference type="CDD" id="cd00438">
    <property type="entry name" value="cupin_RmlC"/>
    <property type="match status" value="1"/>
</dbReference>